<organism evidence="2 3">
    <name type="scientific">Dekkera bruxellensis</name>
    <name type="common">Brettanomyces custersii</name>
    <dbReference type="NCBI Taxonomy" id="5007"/>
    <lineage>
        <taxon>Eukaryota</taxon>
        <taxon>Fungi</taxon>
        <taxon>Dikarya</taxon>
        <taxon>Ascomycota</taxon>
        <taxon>Saccharomycotina</taxon>
        <taxon>Pichiomycetes</taxon>
        <taxon>Pichiales</taxon>
        <taxon>Pichiaceae</taxon>
        <taxon>Brettanomyces</taxon>
    </lineage>
</organism>
<dbReference type="EMBL" id="CABFWN010000004">
    <property type="protein sequence ID" value="VUG18884.1"/>
    <property type="molecule type" value="Genomic_DNA"/>
</dbReference>
<dbReference type="PANTHER" id="PTHR28037">
    <property type="entry name" value="ALCOHOL O-ACETYLTRANSFERASE 1-RELATED"/>
    <property type="match status" value="1"/>
</dbReference>
<dbReference type="EMBL" id="JABCYN010000021">
    <property type="protein sequence ID" value="KAF6013534.1"/>
    <property type="molecule type" value="Genomic_DNA"/>
</dbReference>
<evidence type="ECO:0000313" key="3">
    <source>
        <dbReference type="Proteomes" id="UP000478008"/>
    </source>
</evidence>
<dbReference type="Pfam" id="PF07247">
    <property type="entry name" value="AATase"/>
    <property type="match status" value="1"/>
</dbReference>
<evidence type="ECO:0000313" key="2">
    <source>
        <dbReference type="EMBL" id="VUG18884.1"/>
    </source>
</evidence>
<dbReference type="PANTHER" id="PTHR28037:SF1">
    <property type="entry name" value="ALCOHOL O-ACETYLTRANSFERASE 1-RELATED"/>
    <property type="match status" value="1"/>
</dbReference>
<dbReference type="InterPro" id="IPR052058">
    <property type="entry name" value="Alcohol_O-acetyltransferase"/>
</dbReference>
<dbReference type="InterPro" id="IPR010828">
    <property type="entry name" value="Atf2/Sli1-like"/>
</dbReference>
<dbReference type="Proteomes" id="UP000568158">
    <property type="component" value="Unassembled WGS sequence"/>
</dbReference>
<keyword evidence="3" id="KW-1185">Reference proteome</keyword>
<reference evidence="1 4" key="2">
    <citation type="journal article" date="2020" name="Appl. Microbiol. Biotechnol.">
        <title>Targeted gene deletion in Brettanomyces bruxellensis with an expression-free CRISPR-Cas9 system.</title>
        <authorList>
            <person name="Varela C."/>
            <person name="Bartel C."/>
            <person name="Onetto C."/>
            <person name="Borneman A."/>
        </authorList>
    </citation>
    <scope>NUCLEOTIDE SEQUENCE [LARGE SCALE GENOMIC DNA]</scope>
    <source>
        <strain evidence="1 4">AWRI1613</strain>
    </source>
</reference>
<dbReference type="Proteomes" id="UP000478008">
    <property type="component" value="Unassembled WGS sequence"/>
</dbReference>
<dbReference type="AlphaFoldDB" id="A0A7D9H316"/>
<accession>A0A7D9H316</accession>
<sequence length="480" mass="54484">MPSKARPTGGIEQYSYFRDRFNCYRNIVCYAEFSSDITRQHLFLSLRSLISEVNGLAVNTRNEGSVICPLETIKFGDVAEFRQIDDHLDVEKTISQLHDLRFPVDTDKPLWKVVVYGENRVFFVSDHTICDGRGLAYFMSGLTDHLNLTRGEKAKQQELKVSEDSAVFELGQIERFYITDSLEKYVTKKKSASFIFHTIVENVGPRWMARIFRTRHLYEFDLSGKPLPIPDNISPSMHTQVEVVRIGKPVLDNLLQTGKKHDVKLTVLLVYIIAKILKKIVIESDPHRYKATENYDLEYAIPVDGRSFVDVKEVQNREPDFVKGFGNFASSVSLKTPSTAISLDPNTIDWPLIRAMQKKLTDMLAKKENLSLLGVLSFVDVKDYIKGLSDQRNKAFEGHYLEVSNLGYFKFNEKVPEDGFQVKDVIFSQSVCVTGALIDANVIGFENGLRIALGWDTNLPFAKSVNGIAETVRTSLENVK</sequence>
<name>A0A7D9H316_DEKBR</name>
<dbReference type="SUPFAM" id="SSF52777">
    <property type="entry name" value="CoA-dependent acyltransferases"/>
    <property type="match status" value="1"/>
</dbReference>
<gene>
    <name evidence="2" type="ORF">DEBR0S4_04896G</name>
    <name evidence="1" type="ORF">HII12_001671</name>
</gene>
<reference evidence="2 3" key="1">
    <citation type="submission" date="2019-07" db="EMBL/GenBank/DDBJ databases">
        <authorList>
            <person name="Friedrich A."/>
            <person name="Schacherer J."/>
        </authorList>
    </citation>
    <scope>NUCLEOTIDE SEQUENCE [LARGE SCALE GENOMIC DNA]</scope>
</reference>
<evidence type="ECO:0000313" key="1">
    <source>
        <dbReference type="EMBL" id="KAF6013534.1"/>
    </source>
</evidence>
<evidence type="ECO:0000313" key="4">
    <source>
        <dbReference type="Proteomes" id="UP000568158"/>
    </source>
</evidence>
<proteinExistence type="predicted"/>
<protein>
    <submittedName>
        <fullName evidence="2">DEBR0S4_04896g1_1</fullName>
    </submittedName>
</protein>